<dbReference type="PROSITE" id="PS51671">
    <property type="entry name" value="ACT"/>
    <property type="match status" value="1"/>
</dbReference>
<dbReference type="InterPro" id="IPR045865">
    <property type="entry name" value="ACT-like_dom_sf"/>
</dbReference>
<evidence type="ECO:0000313" key="2">
    <source>
        <dbReference type="EMBL" id="CAE10037.1"/>
    </source>
</evidence>
<dbReference type="PANTHER" id="PTHR40099:SF1">
    <property type="entry name" value="ACETOLACTATE SYNTHASE, SMALL SUBUNIT"/>
    <property type="match status" value="1"/>
</dbReference>
<dbReference type="HOGENOM" id="CLU_136790_2_1_7"/>
<dbReference type="SUPFAM" id="SSF55021">
    <property type="entry name" value="ACT-like"/>
    <property type="match status" value="2"/>
</dbReference>
<dbReference type="STRING" id="273121.WS0933"/>
<accession>Q7M9G9</accession>
<gene>
    <name evidence="2" type="ordered locus">WS0933</name>
</gene>
<dbReference type="InterPro" id="IPR002912">
    <property type="entry name" value="ACT_dom"/>
</dbReference>
<evidence type="ECO:0000313" key="3">
    <source>
        <dbReference type="Proteomes" id="UP000000422"/>
    </source>
</evidence>
<proteinExistence type="predicted"/>
<dbReference type="AlphaFoldDB" id="Q7M9G9"/>
<evidence type="ECO:0000259" key="1">
    <source>
        <dbReference type="PROSITE" id="PS51671"/>
    </source>
</evidence>
<dbReference type="EMBL" id="BX571659">
    <property type="protein sequence ID" value="CAE10037.1"/>
    <property type="molecule type" value="Genomic_DNA"/>
</dbReference>
<reference evidence="2 3" key="1">
    <citation type="journal article" date="2003" name="Proc. Natl. Acad. Sci. U.S.A.">
        <title>Complete genome sequence and analysis of Wolinella succinogenes.</title>
        <authorList>
            <person name="Baar C."/>
            <person name="Eppinger M."/>
            <person name="Raddatz G."/>
            <person name="Simon JM."/>
            <person name="Lanz C."/>
            <person name="Klimmek O."/>
            <person name="Nandakumar R."/>
            <person name="Gross R."/>
            <person name="Rosinus A."/>
            <person name="Keller H."/>
            <person name="Jagtap P."/>
            <person name="Linke B."/>
            <person name="Meyer F."/>
            <person name="Lederer H."/>
            <person name="Schuster S.C."/>
        </authorList>
    </citation>
    <scope>NUCLEOTIDE SEQUENCE [LARGE SCALE GENOMIC DNA]</scope>
    <source>
        <strain evidence="3">ATCC 29543 / DSM 1740 / CCUG 13145 / JCM 31913 / LMG 7466 / NCTC 11488 / FDC 602W</strain>
    </source>
</reference>
<dbReference type="Proteomes" id="UP000000422">
    <property type="component" value="Chromosome"/>
</dbReference>
<protein>
    <submittedName>
        <fullName evidence="2">ACETOLACTATE SYNTHASE</fullName>
    </submittedName>
</protein>
<name>Q7M9G9_WOLSU</name>
<dbReference type="PANTHER" id="PTHR40099">
    <property type="entry name" value="ACETOLACTATE SYNTHASE, SMALL SUBUNIT"/>
    <property type="match status" value="1"/>
</dbReference>
<dbReference type="RefSeq" id="WP_011138833.1">
    <property type="nucleotide sequence ID" value="NC_005090.1"/>
</dbReference>
<dbReference type="KEGG" id="wsu:WS0933"/>
<keyword evidence="3" id="KW-1185">Reference proteome</keyword>
<dbReference type="CDD" id="cd04908">
    <property type="entry name" value="ACT_Bt0572_1"/>
    <property type="match status" value="1"/>
</dbReference>
<dbReference type="InterPro" id="IPR045739">
    <property type="entry name" value="ACT_dom_pair"/>
</dbReference>
<dbReference type="Gene3D" id="3.30.2130.10">
    <property type="entry name" value="VC0802-like"/>
    <property type="match status" value="1"/>
</dbReference>
<dbReference type="eggNOG" id="COG4747">
    <property type="taxonomic scope" value="Bacteria"/>
</dbReference>
<dbReference type="Pfam" id="PF19571">
    <property type="entry name" value="ACT_8"/>
    <property type="match status" value="1"/>
</dbReference>
<feature type="domain" description="ACT" evidence="1">
    <location>
        <begin position="4"/>
        <end position="72"/>
    </location>
</feature>
<organism evidence="3">
    <name type="scientific">Wolinella succinogenes (strain ATCC 29543 / DSM 1740 / CCUG 13145 / JCM 31913 / LMG 7466 / NCTC 11488 / FDC 602W)</name>
    <name type="common">Vibrio succinogenes</name>
    <dbReference type="NCBI Taxonomy" id="273121"/>
    <lineage>
        <taxon>Bacteria</taxon>
        <taxon>Pseudomonadati</taxon>
        <taxon>Campylobacterota</taxon>
        <taxon>Epsilonproteobacteria</taxon>
        <taxon>Campylobacterales</taxon>
        <taxon>Helicobacteraceae</taxon>
        <taxon>Wolinella</taxon>
    </lineage>
</organism>
<sequence>MREHLSIFMENKPGMLERLTRLFSESKVNIIAFSIASGGEFGVAKFLLDQPKIAYAALKKEGIAVSLRPVVIPIIQEKIGGLHELLLFLREQGINIEDSYGFLLKGESKAAVVLESKEERLEEVLLEGGYEFFKG</sequence>